<gene>
    <name evidence="1" type="ORF">O181_124670</name>
</gene>
<dbReference type="AlphaFoldDB" id="A0A9Q3KNC7"/>
<evidence type="ECO:0000313" key="1">
    <source>
        <dbReference type="EMBL" id="MBW0584955.1"/>
    </source>
</evidence>
<dbReference type="EMBL" id="AVOT02119534">
    <property type="protein sequence ID" value="MBW0584955.1"/>
    <property type="molecule type" value="Genomic_DNA"/>
</dbReference>
<accession>A0A9Q3KNC7</accession>
<protein>
    <submittedName>
        <fullName evidence="1">Uncharacterized protein</fullName>
    </submittedName>
</protein>
<reference evidence="1" key="1">
    <citation type="submission" date="2021-03" db="EMBL/GenBank/DDBJ databases">
        <title>Draft genome sequence of rust myrtle Austropuccinia psidii MF-1, a brazilian biotype.</title>
        <authorList>
            <person name="Quecine M.C."/>
            <person name="Pachon D.M.R."/>
            <person name="Bonatelli M.L."/>
            <person name="Correr F.H."/>
            <person name="Franceschini L.M."/>
            <person name="Leite T.F."/>
            <person name="Margarido G.R.A."/>
            <person name="Almeida C.A."/>
            <person name="Ferrarezi J.A."/>
            <person name="Labate C.A."/>
        </authorList>
    </citation>
    <scope>NUCLEOTIDE SEQUENCE</scope>
    <source>
        <strain evidence="1">MF-1</strain>
    </source>
</reference>
<name>A0A9Q3KNC7_9BASI</name>
<keyword evidence="2" id="KW-1185">Reference proteome</keyword>
<sequence length="95" mass="10569">MPPYTCPGSLVLSRILTNHTQIRMPVQDPHASHTKPFATNPYAEAAFRQSQQVLKSFQAPNASQAKSLRLYSCPTIQIIAYARAASRQLQHFLCG</sequence>
<dbReference type="Proteomes" id="UP000765509">
    <property type="component" value="Unassembled WGS sequence"/>
</dbReference>
<comment type="caution">
    <text evidence="1">The sequence shown here is derived from an EMBL/GenBank/DDBJ whole genome shotgun (WGS) entry which is preliminary data.</text>
</comment>
<evidence type="ECO:0000313" key="2">
    <source>
        <dbReference type="Proteomes" id="UP000765509"/>
    </source>
</evidence>
<proteinExistence type="predicted"/>
<organism evidence="1 2">
    <name type="scientific">Austropuccinia psidii MF-1</name>
    <dbReference type="NCBI Taxonomy" id="1389203"/>
    <lineage>
        <taxon>Eukaryota</taxon>
        <taxon>Fungi</taxon>
        <taxon>Dikarya</taxon>
        <taxon>Basidiomycota</taxon>
        <taxon>Pucciniomycotina</taxon>
        <taxon>Pucciniomycetes</taxon>
        <taxon>Pucciniales</taxon>
        <taxon>Sphaerophragmiaceae</taxon>
        <taxon>Austropuccinia</taxon>
    </lineage>
</organism>